<keyword evidence="1" id="KW-0711">Selenium</keyword>
<dbReference type="STRING" id="1164594.SAMN05216204_12469"/>
<dbReference type="PANTHER" id="PTHR30401:SF0">
    <property type="entry name" value="TRNA 2-SELENOURIDINE SYNTHASE"/>
    <property type="match status" value="1"/>
</dbReference>
<dbReference type="SUPFAM" id="SSF52821">
    <property type="entry name" value="Rhodanese/Cell cycle control phosphatase"/>
    <property type="match status" value="1"/>
</dbReference>
<dbReference type="GO" id="GO:0002098">
    <property type="term" value="P:tRNA wobble uridine modification"/>
    <property type="evidence" value="ECO:0007669"/>
    <property type="project" value="InterPro"/>
</dbReference>
<dbReference type="PROSITE" id="PS50206">
    <property type="entry name" value="RHODANESE_3"/>
    <property type="match status" value="1"/>
</dbReference>
<reference evidence="4" key="1">
    <citation type="submission" date="2016-10" db="EMBL/GenBank/DDBJ databases">
        <authorList>
            <person name="Varghese N."/>
            <person name="Submissions S."/>
        </authorList>
    </citation>
    <scope>NUCLEOTIDE SEQUENCE [LARGE SCALE GENOMIC DNA]</scope>
    <source>
        <strain evidence="4">CGMCC 1.12041</strain>
    </source>
</reference>
<dbReference type="NCBIfam" id="NF008750">
    <property type="entry name" value="PRK11784.1-2"/>
    <property type="match status" value="1"/>
</dbReference>
<dbReference type="Gene3D" id="3.40.250.10">
    <property type="entry name" value="Rhodanese-like domain"/>
    <property type="match status" value="1"/>
</dbReference>
<dbReference type="InterPro" id="IPR036873">
    <property type="entry name" value="Rhodanese-like_dom_sf"/>
</dbReference>
<dbReference type="EMBL" id="FOLD01000024">
    <property type="protein sequence ID" value="SFD41579.1"/>
    <property type="molecule type" value="Genomic_DNA"/>
</dbReference>
<evidence type="ECO:0000313" key="3">
    <source>
        <dbReference type="EMBL" id="SFD41579.1"/>
    </source>
</evidence>
<name>A0A1I1S503_9BURK</name>
<dbReference type="AlphaFoldDB" id="A0A1I1S503"/>
<dbReference type="InterPro" id="IPR001763">
    <property type="entry name" value="Rhodanese-like_dom"/>
</dbReference>
<dbReference type="NCBIfam" id="NF008752">
    <property type="entry name" value="PRK11784.1-4"/>
    <property type="match status" value="1"/>
</dbReference>
<keyword evidence="4" id="KW-1185">Reference proteome</keyword>
<dbReference type="GO" id="GO:0043828">
    <property type="term" value="F:tRNA 2-selenouridine synthase activity"/>
    <property type="evidence" value="ECO:0007669"/>
    <property type="project" value="InterPro"/>
</dbReference>
<dbReference type="OrthoDB" id="9808735at2"/>
<feature type="domain" description="Rhodanese" evidence="2">
    <location>
        <begin position="21"/>
        <end position="138"/>
    </location>
</feature>
<dbReference type="RefSeq" id="WP_091875981.1">
    <property type="nucleotide sequence ID" value="NZ_FOLD01000024.1"/>
</dbReference>
<dbReference type="Pfam" id="PF26341">
    <property type="entry name" value="AAA_SelU"/>
    <property type="match status" value="1"/>
</dbReference>
<dbReference type="NCBIfam" id="TIGR03167">
    <property type="entry name" value="tRNA_sel_U_synt"/>
    <property type="match status" value="1"/>
</dbReference>
<dbReference type="Proteomes" id="UP000198639">
    <property type="component" value="Unassembled WGS sequence"/>
</dbReference>
<evidence type="ECO:0000259" key="2">
    <source>
        <dbReference type="PROSITE" id="PS50206"/>
    </source>
</evidence>
<proteinExistence type="predicted"/>
<dbReference type="PANTHER" id="PTHR30401">
    <property type="entry name" value="TRNA 2-SELENOURIDINE SYNTHASE"/>
    <property type="match status" value="1"/>
</dbReference>
<dbReference type="InterPro" id="IPR017582">
    <property type="entry name" value="SelU"/>
</dbReference>
<dbReference type="SMART" id="SM00450">
    <property type="entry name" value="RHOD"/>
    <property type="match status" value="1"/>
</dbReference>
<organism evidence="3 4">
    <name type="scientific">Massilia yuzhufengensis</name>
    <dbReference type="NCBI Taxonomy" id="1164594"/>
    <lineage>
        <taxon>Bacteria</taxon>
        <taxon>Pseudomonadati</taxon>
        <taxon>Pseudomonadota</taxon>
        <taxon>Betaproteobacteria</taxon>
        <taxon>Burkholderiales</taxon>
        <taxon>Oxalobacteraceae</taxon>
        <taxon>Telluria group</taxon>
        <taxon>Massilia</taxon>
    </lineage>
</organism>
<gene>
    <name evidence="3" type="ORF">SAMN05216204_12469</name>
</gene>
<sequence length="351" mass="39035">MKYPAVLSFADILPELDSFDTIIDARSESEFALDRIPGAINAPVLDDAQRVQVGTLYKQVGAFEAKKLGAPLVAANIARHIETLWADKPKDWKPLVYCWRGGNRSGSMALILAKIGWPVVQLDGGYKAYRAHVAASLENPPALDFRVVCGTTGSGKSRLLETLHGIGAQVLDLERLAAHRGSVLGHLPDEPQPTQKMFETQVWNTLRHFDPSKPVFVESESKKVGNLRVPEAVMERMRASTCISLSLSRENRVRLLMEDYEHFCANPDALTAQLAHLVQLHGREKIDAWRDLANSGAMPKLVDQLLQEHYDPAYLRSIDRNFVQFPKAEVVELNDIAEGDFVDAARRLHAA</sequence>
<dbReference type="Pfam" id="PF00581">
    <property type="entry name" value="Rhodanese"/>
    <property type="match status" value="1"/>
</dbReference>
<dbReference type="InterPro" id="IPR058840">
    <property type="entry name" value="AAA_SelU"/>
</dbReference>
<accession>A0A1I1S503</accession>
<protein>
    <submittedName>
        <fullName evidence="3">tRNA 2-selenouridine synthase</fullName>
    </submittedName>
</protein>
<evidence type="ECO:0000313" key="4">
    <source>
        <dbReference type="Proteomes" id="UP000198639"/>
    </source>
</evidence>
<evidence type="ECO:0000256" key="1">
    <source>
        <dbReference type="ARBA" id="ARBA00023266"/>
    </source>
</evidence>